<proteinExistence type="predicted"/>
<evidence type="ECO:0000313" key="1">
    <source>
        <dbReference type="EMBL" id="KAF8447404.1"/>
    </source>
</evidence>
<evidence type="ECO:0000313" key="2">
    <source>
        <dbReference type="Proteomes" id="UP001194468"/>
    </source>
</evidence>
<dbReference type="EMBL" id="WHUW01000004">
    <property type="protein sequence ID" value="KAF8447404.1"/>
    <property type="molecule type" value="Genomic_DNA"/>
</dbReference>
<accession>A0AAD4GIK8</accession>
<comment type="caution">
    <text evidence="1">The sequence shown here is derived from an EMBL/GenBank/DDBJ whole genome shotgun (WGS) entry which is preliminary data.</text>
</comment>
<protein>
    <submittedName>
        <fullName evidence="1">Uncharacterized protein</fullName>
    </submittedName>
</protein>
<sequence>MVHLQFVITVIVRNYLGACSTRPSLNANSGHARLGITPHSRLPETSPSSFSQCSAPLSCGTFLTMPIKTFPLACPPLSAPGFGIRMLPCMHLGRLELSSLCLSFYPFGISFASLGYHTLHAHLETCVDDADNLIPDPLPRAVSRTIGLQSEATAT</sequence>
<name>A0AAD4GIK8_BOLED</name>
<dbReference type="AlphaFoldDB" id="A0AAD4GIK8"/>
<reference evidence="1" key="1">
    <citation type="submission" date="2019-10" db="EMBL/GenBank/DDBJ databases">
        <authorList>
            <consortium name="DOE Joint Genome Institute"/>
            <person name="Kuo A."/>
            <person name="Miyauchi S."/>
            <person name="Kiss E."/>
            <person name="Drula E."/>
            <person name="Kohler A."/>
            <person name="Sanchez-Garcia M."/>
            <person name="Andreopoulos B."/>
            <person name="Barry K.W."/>
            <person name="Bonito G."/>
            <person name="Buee M."/>
            <person name="Carver A."/>
            <person name="Chen C."/>
            <person name="Cichocki N."/>
            <person name="Clum A."/>
            <person name="Culley D."/>
            <person name="Crous P.W."/>
            <person name="Fauchery L."/>
            <person name="Girlanda M."/>
            <person name="Hayes R."/>
            <person name="Keri Z."/>
            <person name="LaButti K."/>
            <person name="Lipzen A."/>
            <person name="Lombard V."/>
            <person name="Magnuson J."/>
            <person name="Maillard F."/>
            <person name="Morin E."/>
            <person name="Murat C."/>
            <person name="Nolan M."/>
            <person name="Ohm R."/>
            <person name="Pangilinan J."/>
            <person name="Pereira M."/>
            <person name="Perotto S."/>
            <person name="Peter M."/>
            <person name="Riley R."/>
            <person name="Sitrit Y."/>
            <person name="Stielow B."/>
            <person name="Szollosi G."/>
            <person name="Zifcakova L."/>
            <person name="Stursova M."/>
            <person name="Spatafora J.W."/>
            <person name="Tedersoo L."/>
            <person name="Vaario L.-M."/>
            <person name="Yamada A."/>
            <person name="Yan M."/>
            <person name="Wang P."/>
            <person name="Xu J."/>
            <person name="Bruns T."/>
            <person name="Baldrian P."/>
            <person name="Vilgalys R."/>
            <person name="Henrissat B."/>
            <person name="Grigoriev I.V."/>
            <person name="Hibbett D."/>
            <person name="Nagy L.G."/>
            <person name="Martin F.M."/>
        </authorList>
    </citation>
    <scope>NUCLEOTIDE SEQUENCE</scope>
    <source>
        <strain evidence="1">BED1</strain>
    </source>
</reference>
<gene>
    <name evidence="1" type="ORF">L210DRAFT_341335</name>
</gene>
<dbReference type="Proteomes" id="UP001194468">
    <property type="component" value="Unassembled WGS sequence"/>
</dbReference>
<keyword evidence="2" id="KW-1185">Reference proteome</keyword>
<reference evidence="1" key="2">
    <citation type="journal article" date="2020" name="Nat. Commun.">
        <title>Large-scale genome sequencing of mycorrhizal fungi provides insights into the early evolution of symbiotic traits.</title>
        <authorList>
            <person name="Miyauchi S."/>
            <person name="Kiss E."/>
            <person name="Kuo A."/>
            <person name="Drula E."/>
            <person name="Kohler A."/>
            <person name="Sanchez-Garcia M."/>
            <person name="Morin E."/>
            <person name="Andreopoulos B."/>
            <person name="Barry K.W."/>
            <person name="Bonito G."/>
            <person name="Buee M."/>
            <person name="Carver A."/>
            <person name="Chen C."/>
            <person name="Cichocki N."/>
            <person name="Clum A."/>
            <person name="Culley D."/>
            <person name="Crous P.W."/>
            <person name="Fauchery L."/>
            <person name="Girlanda M."/>
            <person name="Hayes R.D."/>
            <person name="Keri Z."/>
            <person name="LaButti K."/>
            <person name="Lipzen A."/>
            <person name="Lombard V."/>
            <person name="Magnuson J."/>
            <person name="Maillard F."/>
            <person name="Murat C."/>
            <person name="Nolan M."/>
            <person name="Ohm R.A."/>
            <person name="Pangilinan J."/>
            <person name="Pereira M.F."/>
            <person name="Perotto S."/>
            <person name="Peter M."/>
            <person name="Pfister S."/>
            <person name="Riley R."/>
            <person name="Sitrit Y."/>
            <person name="Stielow J.B."/>
            <person name="Szollosi G."/>
            <person name="Zifcakova L."/>
            <person name="Stursova M."/>
            <person name="Spatafora J.W."/>
            <person name="Tedersoo L."/>
            <person name="Vaario L.M."/>
            <person name="Yamada A."/>
            <person name="Yan M."/>
            <person name="Wang P."/>
            <person name="Xu J."/>
            <person name="Bruns T."/>
            <person name="Baldrian P."/>
            <person name="Vilgalys R."/>
            <person name="Dunand C."/>
            <person name="Henrissat B."/>
            <person name="Grigoriev I.V."/>
            <person name="Hibbett D."/>
            <person name="Nagy L.G."/>
            <person name="Martin F.M."/>
        </authorList>
    </citation>
    <scope>NUCLEOTIDE SEQUENCE</scope>
    <source>
        <strain evidence="1">BED1</strain>
    </source>
</reference>
<organism evidence="1 2">
    <name type="scientific">Boletus edulis BED1</name>
    <dbReference type="NCBI Taxonomy" id="1328754"/>
    <lineage>
        <taxon>Eukaryota</taxon>
        <taxon>Fungi</taxon>
        <taxon>Dikarya</taxon>
        <taxon>Basidiomycota</taxon>
        <taxon>Agaricomycotina</taxon>
        <taxon>Agaricomycetes</taxon>
        <taxon>Agaricomycetidae</taxon>
        <taxon>Boletales</taxon>
        <taxon>Boletineae</taxon>
        <taxon>Boletaceae</taxon>
        <taxon>Boletoideae</taxon>
        <taxon>Boletus</taxon>
    </lineage>
</organism>